<evidence type="ECO:0000313" key="1">
    <source>
        <dbReference type="EMBL" id="EEX76710.1"/>
    </source>
</evidence>
<name>C9LWR0_SELS3</name>
<proteinExistence type="predicted"/>
<evidence type="ECO:0000313" key="2">
    <source>
        <dbReference type="Proteomes" id="UP000003505"/>
    </source>
</evidence>
<organism evidence="1 2">
    <name type="scientific">Selenomonas sputigena (strain ATCC 35185 / DSM 20758 / CCUG 44933 / VPI D19B-28)</name>
    <dbReference type="NCBI Taxonomy" id="546271"/>
    <lineage>
        <taxon>Bacteria</taxon>
        <taxon>Bacillati</taxon>
        <taxon>Bacillota</taxon>
        <taxon>Negativicutes</taxon>
        <taxon>Selenomonadales</taxon>
        <taxon>Selenomonadaceae</taxon>
        <taxon>Selenomonas</taxon>
    </lineage>
</organism>
<dbReference type="AlphaFoldDB" id="C9LWR0"/>
<dbReference type="EMBL" id="ACKP02000045">
    <property type="protein sequence ID" value="EEX76710.1"/>
    <property type="molecule type" value="Genomic_DNA"/>
</dbReference>
<sequence length="43" mass="4390">MHGKSSCIGFCIAARFSSAGRRAANCNVSGGAGKRPVVYVTVC</sequence>
<gene>
    <name evidence="1" type="ORF">SELSPUOL_01915</name>
</gene>
<dbReference type="Proteomes" id="UP000003505">
    <property type="component" value="Unassembled WGS sequence"/>
</dbReference>
<comment type="caution">
    <text evidence="1">The sequence shown here is derived from an EMBL/GenBank/DDBJ whole genome shotgun (WGS) entry which is preliminary data.</text>
</comment>
<protein>
    <submittedName>
        <fullName evidence="1">Uncharacterized protein</fullName>
    </submittedName>
</protein>
<reference evidence="1 2" key="1">
    <citation type="submission" date="2009-09" db="EMBL/GenBank/DDBJ databases">
        <authorList>
            <person name="Weinstock G."/>
            <person name="Sodergren E."/>
            <person name="Clifton S."/>
            <person name="Fulton L."/>
            <person name="Fulton B."/>
            <person name="Courtney L."/>
            <person name="Fronick C."/>
            <person name="Harrison M."/>
            <person name="Strong C."/>
            <person name="Farmer C."/>
            <person name="Delahaunty K."/>
            <person name="Markovic C."/>
            <person name="Hall O."/>
            <person name="Minx P."/>
            <person name="Tomlinson C."/>
            <person name="Mitreva M."/>
            <person name="Nelson J."/>
            <person name="Hou S."/>
            <person name="Wollam A."/>
            <person name="Pepin K.H."/>
            <person name="Johnson M."/>
            <person name="Bhonagiri V."/>
            <person name="Nash W.E."/>
            <person name="Warren W."/>
            <person name="Chinwalla A."/>
            <person name="Mardis E.R."/>
            <person name="Wilson R.K."/>
        </authorList>
    </citation>
    <scope>NUCLEOTIDE SEQUENCE [LARGE SCALE GENOMIC DNA]</scope>
    <source>
        <strain evidence="2">ATCC 35185 / DSM 20758 / VPI D19B-28</strain>
    </source>
</reference>
<accession>C9LWR0</accession>